<evidence type="ECO:0000256" key="4">
    <source>
        <dbReference type="SAM" id="Phobius"/>
    </source>
</evidence>
<feature type="compositionally biased region" description="Pro residues" evidence="3">
    <location>
        <begin position="464"/>
        <end position="476"/>
    </location>
</feature>
<evidence type="ECO:0000313" key="7">
    <source>
        <dbReference type="Proteomes" id="UP000076154"/>
    </source>
</evidence>
<keyword evidence="5" id="KW-0732">Signal</keyword>
<dbReference type="Gene3D" id="2.120.10.80">
    <property type="entry name" value="Kelch-type beta propeller"/>
    <property type="match status" value="2"/>
</dbReference>
<dbReference type="InParanoid" id="A0A369JV01"/>
<proteinExistence type="predicted"/>
<dbReference type="EMBL" id="LUEZ02000049">
    <property type="protein sequence ID" value="RDB22576.1"/>
    <property type="molecule type" value="Genomic_DNA"/>
</dbReference>
<feature type="transmembrane region" description="Helical" evidence="4">
    <location>
        <begin position="811"/>
        <end position="834"/>
    </location>
</feature>
<keyword evidence="1" id="KW-0880">Kelch repeat</keyword>
<comment type="caution">
    <text evidence="6">The sequence shown here is derived from an EMBL/GenBank/DDBJ whole genome shotgun (WGS) entry which is preliminary data.</text>
</comment>
<feature type="compositionally biased region" description="Polar residues" evidence="3">
    <location>
        <begin position="635"/>
        <end position="648"/>
    </location>
</feature>
<feature type="region of interest" description="Disordered" evidence="3">
    <location>
        <begin position="879"/>
        <end position="922"/>
    </location>
</feature>
<dbReference type="InterPro" id="IPR011043">
    <property type="entry name" value="Gal_Oxase/kelch_b-propeller"/>
</dbReference>
<dbReference type="STRING" id="39966.A0A369JV01"/>
<feature type="transmembrane region" description="Helical" evidence="4">
    <location>
        <begin position="781"/>
        <end position="805"/>
    </location>
</feature>
<accession>A0A369JV01</accession>
<evidence type="ECO:0000313" key="6">
    <source>
        <dbReference type="EMBL" id="RDB22576.1"/>
    </source>
</evidence>
<keyword evidence="7" id="KW-1185">Reference proteome</keyword>
<keyword evidence="2" id="KW-0677">Repeat</keyword>
<feature type="region of interest" description="Disordered" evidence="3">
    <location>
        <begin position="607"/>
        <end position="721"/>
    </location>
</feature>
<feature type="region of interest" description="Disordered" evidence="3">
    <location>
        <begin position="455"/>
        <end position="476"/>
    </location>
</feature>
<feature type="signal peptide" evidence="5">
    <location>
        <begin position="1"/>
        <end position="20"/>
    </location>
</feature>
<evidence type="ECO:0000256" key="2">
    <source>
        <dbReference type="ARBA" id="ARBA00022737"/>
    </source>
</evidence>
<feature type="transmembrane region" description="Helical" evidence="4">
    <location>
        <begin position="496"/>
        <end position="516"/>
    </location>
</feature>
<keyword evidence="4" id="KW-0472">Membrane</keyword>
<evidence type="ECO:0000256" key="5">
    <source>
        <dbReference type="SAM" id="SignalP"/>
    </source>
</evidence>
<feature type="compositionally biased region" description="Acidic residues" evidence="3">
    <location>
        <begin position="900"/>
        <end position="909"/>
    </location>
</feature>
<dbReference type="Proteomes" id="UP000076154">
    <property type="component" value="Unassembled WGS sequence"/>
</dbReference>
<keyword evidence="4" id="KW-0812">Transmembrane</keyword>
<feature type="transmembrane region" description="Helical" evidence="4">
    <location>
        <begin position="577"/>
        <end position="597"/>
    </location>
</feature>
<gene>
    <name evidence="6" type="primary">DRC7</name>
    <name evidence="6" type="ORF">Hypma_010212</name>
</gene>
<sequence length="941" mass="100155">MAWSSFLLHFTTFLVTYVYAQTISTDTPIAPLQWINISGLLQGSSRPPPLKNAAIGYDETSRTLIIFGGESASGLVQSQTYLLNLDTLTWSIPSPPANLQRTPPARSATVAGGDFAASNRHGFVVIGGKGSDGKGLADVWEYDFINQFWSQVDVSPGGPLPRWGAAGGIDIFTPPGQDPVVPGPNNTFYLAGGYDNSQPNALSDVWRFKIAGTLSSNLPNSSVGSWDHLSIGHLPPRLNLAGAVISNQIIVTGGCNSTASRSVCATQDSYVIDAGRRQEVSPAICPAPRTGPILIPNANKFTSSFSSQAYLLLGTLDETRWNDDNGLDNGEVAVLDINTGSWSRILPAGDPGTSGKPKFPTQRAGSAAFSYPSALVGQSRAASSDTIVFGGQDSAGNLLSEIWLLRSYNGIIRSSNAIWSNFGDGRLQTGVNASGAGVRITFLSKCALAIISNPGGPNSTSSPSPSPTSNPSPTSDPPSIIIPTIHSVNISIAHKILAPVSLVIFQLMFIFFRLSSPLYQVNDPPLASAIYRSTTSVLAFLAYASGIAGLAVSFATISASSSSSSAHRLHLQTGHGVAGLVFFVCLYGILPVLLLVLMHTRHRPVSIANGGSEKSRIASPDTPDVAEKLVPFSGPSKSAPHSTHNATPPSSPRHRTNSWGPSTMIRPSHEGRLSSDSESTGSAGPHRAFEVLNRPSRIRKASGSGLAIPPPDGSSERGPTRSLSLRDIDWLRRRRSLNAVNELDYAITQTRRDQLSSTPATTDGLMPRNHIRSPLEFPSPLAAGLHIVIHGLLIGLCIIVLIALWERASVAAFAVFLVWTIIFYLTIFACAWHLRPGGSILSVICGRLGTQPQVAAPAFTPPTPLPDPSPGPYIHQPPYRAALSPDEVSSSNGGPRSVETADEDDEIDEETRQRMIEEEMGRRDVSIVTVPKRKLWITNPS</sequence>
<organism evidence="6 7">
    <name type="scientific">Hypsizygus marmoreus</name>
    <name type="common">White beech mushroom</name>
    <name type="synonym">Agaricus marmoreus</name>
    <dbReference type="NCBI Taxonomy" id="39966"/>
    <lineage>
        <taxon>Eukaryota</taxon>
        <taxon>Fungi</taxon>
        <taxon>Dikarya</taxon>
        <taxon>Basidiomycota</taxon>
        <taxon>Agaricomycotina</taxon>
        <taxon>Agaricomycetes</taxon>
        <taxon>Agaricomycetidae</taxon>
        <taxon>Agaricales</taxon>
        <taxon>Tricholomatineae</taxon>
        <taxon>Lyophyllaceae</taxon>
        <taxon>Hypsizygus</taxon>
    </lineage>
</organism>
<dbReference type="AlphaFoldDB" id="A0A369JV01"/>
<dbReference type="OrthoDB" id="10250130at2759"/>
<name>A0A369JV01_HYPMA</name>
<feature type="transmembrane region" description="Helical" evidence="4">
    <location>
        <begin position="537"/>
        <end position="557"/>
    </location>
</feature>
<reference evidence="6" key="1">
    <citation type="submission" date="2018-04" db="EMBL/GenBank/DDBJ databases">
        <title>Whole genome sequencing of Hypsizygus marmoreus.</title>
        <authorList>
            <person name="Choi I.-G."/>
            <person name="Min B."/>
            <person name="Kim J.-G."/>
            <person name="Kim S."/>
            <person name="Oh Y.-L."/>
            <person name="Kong W.-S."/>
            <person name="Park H."/>
            <person name="Jeong J."/>
            <person name="Song E.-S."/>
        </authorList>
    </citation>
    <scope>NUCLEOTIDE SEQUENCE [LARGE SCALE GENOMIC DNA]</scope>
    <source>
        <strain evidence="6">51987-8</strain>
    </source>
</reference>
<evidence type="ECO:0000256" key="1">
    <source>
        <dbReference type="ARBA" id="ARBA00022441"/>
    </source>
</evidence>
<feature type="chain" id="PRO_5016713295" evidence="5">
    <location>
        <begin position="21"/>
        <end position="941"/>
    </location>
</feature>
<feature type="compositionally biased region" description="Basic and acidic residues" evidence="3">
    <location>
        <begin position="910"/>
        <end position="922"/>
    </location>
</feature>
<dbReference type="InterPro" id="IPR015915">
    <property type="entry name" value="Kelch-typ_b-propeller"/>
</dbReference>
<dbReference type="SUPFAM" id="SSF50965">
    <property type="entry name" value="Galactose oxidase, central domain"/>
    <property type="match status" value="1"/>
</dbReference>
<protein>
    <submittedName>
        <fullName evidence="6">Dynein regulatory complex subunit 7</fullName>
    </submittedName>
</protein>
<evidence type="ECO:0000256" key="3">
    <source>
        <dbReference type="SAM" id="MobiDB-lite"/>
    </source>
</evidence>
<dbReference type="PANTHER" id="PTHR46093:SF3">
    <property type="entry name" value="ACYL-COA-BINDING DOMAIN-CONTAINING PROTEIN 4"/>
    <property type="match status" value="1"/>
</dbReference>
<dbReference type="PANTHER" id="PTHR46093">
    <property type="entry name" value="ACYL-COA-BINDING DOMAIN-CONTAINING PROTEIN 5"/>
    <property type="match status" value="1"/>
</dbReference>
<keyword evidence="4" id="KW-1133">Transmembrane helix</keyword>